<protein>
    <recommendedName>
        <fullName evidence="5">Integral membrane protein</fullName>
    </recommendedName>
</protein>
<dbReference type="AlphaFoldDB" id="A0A7W9GSK7"/>
<evidence type="ECO:0000256" key="1">
    <source>
        <dbReference type="SAM" id="MobiDB-lite"/>
    </source>
</evidence>
<dbReference type="EMBL" id="JACHMM010000001">
    <property type="protein sequence ID" value="MBB5788979.1"/>
    <property type="molecule type" value="Genomic_DNA"/>
</dbReference>
<accession>A0A7W9GSK7</accession>
<comment type="caution">
    <text evidence="3">The sequence shown here is derived from an EMBL/GenBank/DDBJ whole genome shotgun (WGS) entry which is preliminary data.</text>
</comment>
<feature type="transmembrane region" description="Helical" evidence="2">
    <location>
        <begin position="350"/>
        <end position="369"/>
    </location>
</feature>
<feature type="transmembrane region" description="Helical" evidence="2">
    <location>
        <begin position="272"/>
        <end position="291"/>
    </location>
</feature>
<evidence type="ECO:0000313" key="4">
    <source>
        <dbReference type="Proteomes" id="UP000542813"/>
    </source>
</evidence>
<evidence type="ECO:0008006" key="5">
    <source>
        <dbReference type="Google" id="ProtNLM"/>
    </source>
</evidence>
<feature type="region of interest" description="Disordered" evidence="1">
    <location>
        <begin position="1"/>
        <end position="58"/>
    </location>
</feature>
<feature type="transmembrane region" description="Helical" evidence="2">
    <location>
        <begin position="432"/>
        <end position="450"/>
    </location>
</feature>
<reference evidence="3 4" key="1">
    <citation type="submission" date="2020-08" db="EMBL/GenBank/DDBJ databases">
        <title>Sequencing the genomes of 1000 actinobacteria strains.</title>
        <authorList>
            <person name="Klenk H.-P."/>
        </authorList>
    </citation>
    <scope>NUCLEOTIDE SEQUENCE [LARGE SCALE GENOMIC DNA]</scope>
    <source>
        <strain evidence="3 4">DSM 102122</strain>
    </source>
</reference>
<sequence>MPRTPRSPGESRESRDEDERAELERLRAEVTQLRAEVASGPGGGPAGGSAGGSAGTVAPPSGGRWRAVLAPILIALGCLLAIPATAAVWLDSVVTDTDRYVETVGPLARDPDIERAVTNRVTTRLMQEIDVPAVVQEASDLLASQGARPRLTTTLSDLAGPINGAVEGWVHDQVGTVIASDRFADLWTQANRAAHQAVVAALTGQNENGAVQVEGNTVSLQLAPIVEEAKQRLVDAGFQRAGAIPDVDMTLTLFQSDDIEKAQAGFRLIDRLGTWLPVVALALIAAGVLVARGRRRALIGAGIGLAVAMLLLGAALTIARPLYLGALPAEVNDAAAGAVFDQVVSLLRTTLRTVLAAGLAVALVAWLSGPSTQAVGVRRGVARLGTVGSEWGWRDSAAIGWLREHKRPVQVAVAIVAVLVFTFWNYPNAGVVIGILLVAGALLAAIELATGPSVPRPSS</sequence>
<keyword evidence="2" id="KW-0472">Membrane</keyword>
<organism evidence="3 4">
    <name type="scientific">Jiangella mangrovi</name>
    <dbReference type="NCBI Taxonomy" id="1524084"/>
    <lineage>
        <taxon>Bacteria</taxon>
        <taxon>Bacillati</taxon>
        <taxon>Actinomycetota</taxon>
        <taxon>Actinomycetes</taxon>
        <taxon>Jiangellales</taxon>
        <taxon>Jiangellaceae</taxon>
        <taxon>Jiangella</taxon>
    </lineage>
</organism>
<keyword evidence="2" id="KW-0812">Transmembrane</keyword>
<keyword evidence="2" id="KW-1133">Transmembrane helix</keyword>
<feature type="compositionally biased region" description="Gly residues" evidence="1">
    <location>
        <begin position="40"/>
        <end position="54"/>
    </location>
</feature>
<keyword evidence="4" id="KW-1185">Reference proteome</keyword>
<gene>
    <name evidence="3" type="ORF">HD601_003554</name>
</gene>
<proteinExistence type="predicted"/>
<feature type="transmembrane region" description="Helical" evidence="2">
    <location>
        <begin position="298"/>
        <end position="319"/>
    </location>
</feature>
<feature type="transmembrane region" description="Helical" evidence="2">
    <location>
        <begin position="68"/>
        <end position="90"/>
    </location>
</feature>
<evidence type="ECO:0000256" key="2">
    <source>
        <dbReference type="SAM" id="Phobius"/>
    </source>
</evidence>
<dbReference type="RefSeq" id="WP_184824031.1">
    <property type="nucleotide sequence ID" value="NZ_JACHMM010000001.1"/>
</dbReference>
<dbReference type="Proteomes" id="UP000542813">
    <property type="component" value="Unassembled WGS sequence"/>
</dbReference>
<name>A0A7W9GSK7_9ACTN</name>
<feature type="compositionally biased region" description="Basic and acidic residues" evidence="1">
    <location>
        <begin position="9"/>
        <end position="28"/>
    </location>
</feature>
<evidence type="ECO:0000313" key="3">
    <source>
        <dbReference type="EMBL" id="MBB5788979.1"/>
    </source>
</evidence>